<keyword evidence="5" id="KW-1185">Reference proteome</keyword>
<evidence type="ECO:0000313" key="5">
    <source>
        <dbReference type="Proteomes" id="UP000181980"/>
    </source>
</evidence>
<dbReference type="Pfam" id="PF20629">
    <property type="entry name" value="GD_AH_C"/>
    <property type="match status" value="1"/>
</dbReference>
<sequence length="502" mass="51722">MTPEPTRLVRLRADDSVAVTLDPLPAGTPVPGTGLVSRQLVPAGHKVALSAVGAGAPVLKYGQVIGHATTSIEPGDHVHLHNLGYHDTVDQDVTIGGGVVPEPVPAATFQGIVRADGRVATRNYVGIITSVNCSATVAKLIADQVRMSGRLAAHPSVDGIVAITHGSGCGLASDGEGLDLLKRTLSGYADHPNFGALIVLGLGCEVNQIAELDLPEHTPVVGMTIQEAGGTAAAVRAGVQAVADVLDRLDVQRQPVPVSELVLGLKCGGSDGYSGITANPALGVAADLLIAQGGTAVLCETPEIYGAEHLLAARAESREVADALLARIAWWREYTAKHGGSLDNNPSPGNKEGGITTILEKSLGAVAKSGSTPLRAVRRFAERIDSRGLVFMDTPGYDPVSVTGMVAGGANVVCFTTGRGSVYGCKPVPSLKLATNTAVYQRMTEDMDLNCGVVADGGMSLDELGRRIFDVVVATASGQQTASEALGFGDEEFAPWQLGAVM</sequence>
<name>A0A1H5JTR8_9ACTN</name>
<feature type="domain" description="SAF" evidence="3">
    <location>
        <begin position="15"/>
        <end position="84"/>
    </location>
</feature>
<dbReference type="InterPro" id="IPR048332">
    <property type="entry name" value="GD_AH_C"/>
</dbReference>
<evidence type="ECO:0000259" key="3">
    <source>
        <dbReference type="SMART" id="SM00858"/>
    </source>
</evidence>
<keyword evidence="4" id="KW-0378">Hydrolase</keyword>
<dbReference type="GO" id="GO:0016787">
    <property type="term" value="F:hydrolase activity"/>
    <property type="evidence" value="ECO:0007669"/>
    <property type="project" value="UniProtKB-KW"/>
</dbReference>
<dbReference type="InterPro" id="IPR007392">
    <property type="entry name" value="GD_AH_second"/>
</dbReference>
<evidence type="ECO:0000256" key="2">
    <source>
        <dbReference type="ARBA" id="ARBA00023239"/>
    </source>
</evidence>
<dbReference type="PANTHER" id="PTHR30536:SF5">
    <property type="entry name" value="ALTRONATE DEHYDRATASE"/>
    <property type="match status" value="1"/>
</dbReference>
<dbReference type="Proteomes" id="UP000181980">
    <property type="component" value="Unassembled WGS sequence"/>
</dbReference>
<dbReference type="RefSeq" id="WP_069110937.1">
    <property type="nucleotide sequence ID" value="NZ_FNUC01000003.1"/>
</dbReference>
<accession>A0A1H5JTR8</accession>
<dbReference type="SMART" id="SM00858">
    <property type="entry name" value="SAF"/>
    <property type="match status" value="1"/>
</dbReference>
<organism evidence="4 5">
    <name type="scientific">Jiangella alba</name>
    <dbReference type="NCBI Taxonomy" id="561176"/>
    <lineage>
        <taxon>Bacteria</taxon>
        <taxon>Bacillati</taxon>
        <taxon>Actinomycetota</taxon>
        <taxon>Actinomycetes</taxon>
        <taxon>Jiangellales</taxon>
        <taxon>Jiangellaceae</taxon>
        <taxon>Jiangella</taxon>
    </lineage>
</organism>
<dbReference type="AlphaFoldDB" id="A0A1H5JTR8"/>
<protein>
    <submittedName>
        <fullName evidence="4">Altronate hydrolase</fullName>
    </submittedName>
</protein>
<proteinExistence type="inferred from homology"/>
<dbReference type="STRING" id="561176.SAMN04488561_1705"/>
<dbReference type="InterPro" id="IPR013974">
    <property type="entry name" value="SAF"/>
</dbReference>
<dbReference type="InterPro" id="IPR044144">
    <property type="entry name" value="SAF_UxaA/GarD"/>
</dbReference>
<dbReference type="EMBL" id="FNUC01000003">
    <property type="protein sequence ID" value="SEE55068.1"/>
    <property type="molecule type" value="Genomic_DNA"/>
</dbReference>
<dbReference type="GO" id="GO:0019698">
    <property type="term" value="P:D-galacturonate catabolic process"/>
    <property type="evidence" value="ECO:0007669"/>
    <property type="project" value="TreeGrafter"/>
</dbReference>
<dbReference type="InterPro" id="IPR052172">
    <property type="entry name" value="UxaA_altronate/galactarate_dh"/>
</dbReference>
<dbReference type="Gene3D" id="2.30.130.110">
    <property type="match status" value="1"/>
</dbReference>
<dbReference type="CDD" id="cd11613">
    <property type="entry name" value="SAF_AH_GD"/>
    <property type="match status" value="1"/>
</dbReference>
<dbReference type="GO" id="GO:0016829">
    <property type="term" value="F:lyase activity"/>
    <property type="evidence" value="ECO:0007669"/>
    <property type="project" value="UniProtKB-KW"/>
</dbReference>
<dbReference type="Pfam" id="PF08666">
    <property type="entry name" value="SAF"/>
    <property type="match status" value="1"/>
</dbReference>
<evidence type="ECO:0000256" key="1">
    <source>
        <dbReference type="ARBA" id="ARBA00010986"/>
    </source>
</evidence>
<keyword evidence="2" id="KW-0456">Lyase</keyword>
<dbReference type="Pfam" id="PF04295">
    <property type="entry name" value="GD_AH_second"/>
    <property type="match status" value="1"/>
</dbReference>
<dbReference type="PANTHER" id="PTHR30536">
    <property type="entry name" value="ALTRONATE/GALACTARATE DEHYDRATASE"/>
    <property type="match status" value="1"/>
</dbReference>
<dbReference type="OrthoDB" id="9804574at2"/>
<reference evidence="5" key="1">
    <citation type="submission" date="2016-10" db="EMBL/GenBank/DDBJ databases">
        <authorList>
            <person name="Varghese N."/>
            <person name="Submissions S."/>
        </authorList>
    </citation>
    <scope>NUCLEOTIDE SEQUENCE [LARGE SCALE GENOMIC DNA]</scope>
    <source>
        <strain evidence="5">DSM 45237</strain>
    </source>
</reference>
<comment type="similarity">
    <text evidence="1">Belongs to the UxaA family.</text>
</comment>
<evidence type="ECO:0000313" key="4">
    <source>
        <dbReference type="EMBL" id="SEE55068.1"/>
    </source>
</evidence>
<gene>
    <name evidence="4" type="ORF">SAMN04488561_1705</name>
</gene>